<evidence type="ECO:0000256" key="1">
    <source>
        <dbReference type="SAM" id="Phobius"/>
    </source>
</evidence>
<evidence type="ECO:0000313" key="3">
    <source>
        <dbReference type="Proteomes" id="UP000193944"/>
    </source>
</evidence>
<keyword evidence="3" id="KW-1185">Reference proteome</keyword>
<keyword evidence="1" id="KW-0812">Transmembrane</keyword>
<evidence type="ECO:0000313" key="2">
    <source>
        <dbReference type="EMBL" id="ORX79962.1"/>
    </source>
</evidence>
<reference evidence="2 3" key="2">
    <citation type="submission" date="2016-08" db="EMBL/GenBank/DDBJ databases">
        <title>Pervasive Adenine N6-methylation of Active Genes in Fungi.</title>
        <authorList>
            <consortium name="DOE Joint Genome Institute"/>
            <person name="Mondo S.J."/>
            <person name="Dannebaum R.O."/>
            <person name="Kuo R.C."/>
            <person name="Labutti K."/>
            <person name="Haridas S."/>
            <person name="Kuo A."/>
            <person name="Salamov A."/>
            <person name="Ahrendt S.R."/>
            <person name="Lipzen A."/>
            <person name="Sullivan W."/>
            <person name="Andreopoulos W.B."/>
            <person name="Clum A."/>
            <person name="Lindquist E."/>
            <person name="Daum C."/>
            <person name="Ramamoorthy G.K."/>
            <person name="Gryganskyi A."/>
            <person name="Culley D."/>
            <person name="Magnuson J.K."/>
            <person name="James T.Y."/>
            <person name="O'Malley M.A."/>
            <person name="Stajich J.E."/>
            <person name="Spatafora J.W."/>
            <person name="Visel A."/>
            <person name="Grigoriev I.V."/>
        </authorList>
    </citation>
    <scope>NUCLEOTIDE SEQUENCE [LARGE SCALE GENOMIC DNA]</scope>
    <source>
        <strain evidence="2 3">S4</strain>
    </source>
</reference>
<feature type="transmembrane region" description="Helical" evidence="1">
    <location>
        <begin position="45"/>
        <end position="64"/>
    </location>
</feature>
<dbReference type="AlphaFoldDB" id="A0A1Y1X2P4"/>
<feature type="transmembrane region" description="Helical" evidence="1">
    <location>
        <begin position="85"/>
        <end position="102"/>
    </location>
</feature>
<proteinExistence type="predicted"/>
<keyword evidence="1" id="KW-1133">Transmembrane helix</keyword>
<name>A0A1Y1X2P4_9FUNG</name>
<reference evidence="2 3" key="1">
    <citation type="submission" date="2016-08" db="EMBL/GenBank/DDBJ databases">
        <title>A Parts List for Fungal Cellulosomes Revealed by Comparative Genomics.</title>
        <authorList>
            <consortium name="DOE Joint Genome Institute"/>
            <person name="Haitjema C.H."/>
            <person name="Gilmore S.P."/>
            <person name="Henske J.K."/>
            <person name="Solomon K.V."/>
            <person name="De Groot R."/>
            <person name="Kuo A."/>
            <person name="Mondo S.J."/>
            <person name="Salamov A.A."/>
            <person name="Labutti K."/>
            <person name="Zhao Z."/>
            <person name="Chiniquy J."/>
            <person name="Barry K."/>
            <person name="Brewer H.M."/>
            <person name="Purvine S.O."/>
            <person name="Wright A.T."/>
            <person name="Boxma B."/>
            <person name="Van Alen T."/>
            <person name="Hackstein J.H."/>
            <person name="Baker S.E."/>
            <person name="Grigoriev I.V."/>
            <person name="O'Malley M.A."/>
        </authorList>
    </citation>
    <scope>NUCLEOTIDE SEQUENCE [LARGE SCALE GENOMIC DNA]</scope>
    <source>
        <strain evidence="2 3">S4</strain>
    </source>
</reference>
<sequence length="150" mass="17549">MAESQSNRYIKCITNRASALLYLLLCFVLLLLVSIYGIIRWEEYRLFFVFIICAVEVLYLFSIYQLFKNGEISYYGTTYYPMKHFIILLIMIIGLGIVTVIISSDKAIIIPFIILLVIYITRQITYNEYVKEVEESSDHCQSNRDLEQGI</sequence>
<gene>
    <name evidence="2" type="ORF">BCR32DRAFT_294114</name>
</gene>
<organism evidence="2 3">
    <name type="scientific">Anaeromyces robustus</name>
    <dbReference type="NCBI Taxonomy" id="1754192"/>
    <lineage>
        <taxon>Eukaryota</taxon>
        <taxon>Fungi</taxon>
        <taxon>Fungi incertae sedis</taxon>
        <taxon>Chytridiomycota</taxon>
        <taxon>Chytridiomycota incertae sedis</taxon>
        <taxon>Neocallimastigomycetes</taxon>
        <taxon>Neocallimastigales</taxon>
        <taxon>Neocallimastigaceae</taxon>
        <taxon>Anaeromyces</taxon>
    </lineage>
</organism>
<keyword evidence="1" id="KW-0472">Membrane</keyword>
<protein>
    <submittedName>
        <fullName evidence="2">Uncharacterized protein</fullName>
    </submittedName>
</protein>
<feature type="transmembrane region" description="Helical" evidence="1">
    <location>
        <begin position="20"/>
        <end position="39"/>
    </location>
</feature>
<dbReference type="EMBL" id="MCFG01000159">
    <property type="protein sequence ID" value="ORX79962.1"/>
    <property type="molecule type" value="Genomic_DNA"/>
</dbReference>
<comment type="caution">
    <text evidence="2">The sequence shown here is derived from an EMBL/GenBank/DDBJ whole genome shotgun (WGS) entry which is preliminary data.</text>
</comment>
<dbReference type="Proteomes" id="UP000193944">
    <property type="component" value="Unassembled WGS sequence"/>
</dbReference>
<feature type="transmembrane region" description="Helical" evidence="1">
    <location>
        <begin position="108"/>
        <end position="125"/>
    </location>
</feature>
<accession>A0A1Y1X2P4</accession>